<dbReference type="InterPro" id="IPR027271">
    <property type="entry name" value="Acetolactate_synth/TF_NikR_C"/>
</dbReference>
<dbReference type="SUPFAM" id="SSF55021">
    <property type="entry name" value="ACT-like"/>
    <property type="match status" value="2"/>
</dbReference>
<evidence type="ECO:0000256" key="5">
    <source>
        <dbReference type="ARBA" id="ARBA00022605"/>
    </source>
</evidence>
<dbReference type="Pfam" id="PF10369">
    <property type="entry name" value="ALS_ss_C"/>
    <property type="match status" value="1"/>
</dbReference>
<dbReference type="PROSITE" id="PS51671">
    <property type="entry name" value="ACT"/>
    <property type="match status" value="1"/>
</dbReference>
<comment type="caution">
    <text evidence="10">The sequence shown here is derived from an EMBL/GenBank/DDBJ whole genome shotgun (WGS) entry which is preliminary data.</text>
</comment>
<proteinExistence type="inferred from homology"/>
<reference evidence="10 11" key="1">
    <citation type="journal article" date="2016" name="Genome Announc.">
        <title>Draft Genome Sequences of Five Rapidly Growing Mycobacterium Species, M. thermoresistibile, M. fortuitum subsp. acetamidolyticum, M. canariasense, M. brisbanense, and M. novocastrense.</title>
        <authorList>
            <person name="Katahira K."/>
            <person name="Ogura Y."/>
            <person name="Gotoh Y."/>
            <person name="Hayashi T."/>
        </authorList>
    </citation>
    <scope>NUCLEOTIDE SEQUENCE [LARGE SCALE GENOMIC DNA]</scope>
    <source>
        <strain evidence="10 11">JCM6362</strain>
    </source>
</reference>
<dbReference type="InterPro" id="IPR045865">
    <property type="entry name" value="ACT-like_dom_sf"/>
</dbReference>
<dbReference type="InterPro" id="IPR004789">
    <property type="entry name" value="Acetalactate_synth_ssu"/>
</dbReference>
<dbReference type="OMA" id="RPFGIKE"/>
<comment type="pathway">
    <text evidence="1 8">Amino-acid biosynthesis; L-isoleucine biosynthesis; L-isoleucine from 2-oxobutanoate: step 1/4.</text>
</comment>
<dbReference type="STRING" id="1797.RMCT_3542"/>
<dbReference type="InterPro" id="IPR039557">
    <property type="entry name" value="AHAS_ACT"/>
</dbReference>
<dbReference type="Pfam" id="PF22629">
    <property type="entry name" value="ACT_AHAS_ss"/>
    <property type="match status" value="1"/>
</dbReference>
<dbReference type="Gene3D" id="3.30.70.1150">
    <property type="entry name" value="ACT-like. Chain A, domain 2"/>
    <property type="match status" value="1"/>
</dbReference>
<comment type="function">
    <text evidence="8">Catalyzes the conversion of 2 pyruvate molecules into acetolactate in the first common step of the biosynthetic pathway of the branched-amino acids such as leucine, isoleucine, and valine.</text>
</comment>
<dbReference type="EC" id="2.2.1.6" evidence="8"/>
<dbReference type="InterPro" id="IPR054480">
    <property type="entry name" value="AHAS_small-like_ACT"/>
</dbReference>
<dbReference type="OrthoDB" id="9787365at2"/>
<dbReference type="AlphaFoldDB" id="A0A100XHN6"/>
<dbReference type="UniPathway" id="UPA00049">
    <property type="reaction ID" value="UER00059"/>
</dbReference>
<dbReference type="NCBIfam" id="TIGR00119">
    <property type="entry name" value="acolac_sm"/>
    <property type="match status" value="1"/>
</dbReference>
<dbReference type="FunFam" id="3.30.70.1150:FF:000001">
    <property type="entry name" value="Acetolactate synthase small subunit"/>
    <property type="match status" value="1"/>
</dbReference>
<dbReference type="Gene3D" id="3.30.70.260">
    <property type="match status" value="1"/>
</dbReference>
<evidence type="ECO:0000313" key="10">
    <source>
        <dbReference type="EMBL" id="GAT16573.1"/>
    </source>
</evidence>
<comment type="catalytic activity">
    <reaction evidence="7 8">
        <text>2 pyruvate + H(+) = (2S)-2-acetolactate + CO2</text>
        <dbReference type="Rhea" id="RHEA:25249"/>
        <dbReference type="ChEBI" id="CHEBI:15361"/>
        <dbReference type="ChEBI" id="CHEBI:15378"/>
        <dbReference type="ChEBI" id="CHEBI:16526"/>
        <dbReference type="ChEBI" id="CHEBI:58476"/>
        <dbReference type="EC" id="2.2.1.6"/>
    </reaction>
</comment>
<evidence type="ECO:0000259" key="9">
    <source>
        <dbReference type="PROSITE" id="PS51671"/>
    </source>
</evidence>
<evidence type="ECO:0000256" key="2">
    <source>
        <dbReference type="ARBA" id="ARBA00005025"/>
    </source>
</evidence>
<dbReference type="Proteomes" id="UP000069654">
    <property type="component" value="Unassembled WGS sequence"/>
</dbReference>
<gene>
    <name evidence="10" type="ORF">RMCT_3542</name>
</gene>
<name>A0A100XHN6_MYCTH</name>
<keyword evidence="6 8" id="KW-0100">Branched-chain amino acid biosynthesis</keyword>
<dbReference type="InterPro" id="IPR002912">
    <property type="entry name" value="ACT_dom"/>
</dbReference>
<dbReference type="RefSeq" id="WP_003927744.1">
    <property type="nucleotide sequence ID" value="NZ_BCTB01000047.1"/>
</dbReference>
<comment type="subunit">
    <text evidence="4 8">Dimer of large and small chains.</text>
</comment>
<evidence type="ECO:0000313" key="11">
    <source>
        <dbReference type="Proteomes" id="UP000069654"/>
    </source>
</evidence>
<keyword evidence="8" id="KW-0808">Transferase</keyword>
<dbReference type="EMBL" id="BCTB01000047">
    <property type="protein sequence ID" value="GAT16573.1"/>
    <property type="molecule type" value="Genomic_DNA"/>
</dbReference>
<organism evidence="10 11">
    <name type="scientific">Mycolicibacterium thermoresistibile</name>
    <name type="common">Mycobacterium thermoresistibile</name>
    <dbReference type="NCBI Taxonomy" id="1797"/>
    <lineage>
        <taxon>Bacteria</taxon>
        <taxon>Bacillati</taxon>
        <taxon>Actinomycetota</taxon>
        <taxon>Actinomycetes</taxon>
        <taxon>Mycobacteriales</taxon>
        <taxon>Mycobacteriaceae</taxon>
        <taxon>Mycolicibacterium</taxon>
    </lineage>
</organism>
<dbReference type="GO" id="GO:0009097">
    <property type="term" value="P:isoleucine biosynthetic process"/>
    <property type="evidence" value="ECO:0007669"/>
    <property type="project" value="UniProtKB-UniRule"/>
</dbReference>
<evidence type="ECO:0000256" key="1">
    <source>
        <dbReference type="ARBA" id="ARBA00004974"/>
    </source>
</evidence>
<dbReference type="GO" id="GO:0009099">
    <property type="term" value="P:L-valine biosynthetic process"/>
    <property type="evidence" value="ECO:0007669"/>
    <property type="project" value="UniProtKB-UniRule"/>
</dbReference>
<evidence type="ECO:0000256" key="7">
    <source>
        <dbReference type="ARBA" id="ARBA00048670"/>
    </source>
</evidence>
<reference evidence="11" key="2">
    <citation type="submission" date="2016-02" db="EMBL/GenBank/DDBJ databases">
        <title>Draft genome sequence of five rapidly growing Mycobacterium species.</title>
        <authorList>
            <person name="Katahira K."/>
            <person name="Gotou Y."/>
            <person name="Iida K."/>
            <person name="Ogura Y."/>
            <person name="Hayashi T."/>
        </authorList>
    </citation>
    <scope>NUCLEOTIDE SEQUENCE [LARGE SCALE GENOMIC DNA]</scope>
    <source>
        <strain evidence="11">JCM6362</strain>
    </source>
</reference>
<evidence type="ECO:0000256" key="3">
    <source>
        <dbReference type="ARBA" id="ARBA00006341"/>
    </source>
</evidence>
<sequence length="175" mass="18985">MSASNSVRTHTLSVLVEDKPGVLARVASLFSRRGFNIQSLAVGATEQKNLSRMTIVVSVEEAPLEQITKQLNKLVNVIKIVEQDPENSVARELALIKVRADATTRGQIIETVNLFRAKVVDVSTESLTIEATGTQDKLDALLRVLEPYGIRELVQSGIVSLSRGPRGIGTVKQAP</sequence>
<dbReference type="PANTHER" id="PTHR30239:SF0">
    <property type="entry name" value="ACETOLACTATE SYNTHASE SMALL SUBUNIT 1, CHLOROPLASTIC"/>
    <property type="match status" value="1"/>
</dbReference>
<dbReference type="InterPro" id="IPR019455">
    <property type="entry name" value="Acetolactate_synth_ssu_C"/>
</dbReference>
<keyword evidence="5 8" id="KW-0028">Amino-acid biosynthesis</keyword>
<comment type="pathway">
    <text evidence="2 8">Amino-acid biosynthesis; L-valine biosynthesis; L-valine from pyruvate: step 1/4.</text>
</comment>
<evidence type="ECO:0000256" key="4">
    <source>
        <dbReference type="ARBA" id="ARBA00011744"/>
    </source>
</evidence>
<dbReference type="GO" id="GO:0003984">
    <property type="term" value="F:acetolactate synthase activity"/>
    <property type="evidence" value="ECO:0007669"/>
    <property type="project" value="UniProtKB-UniRule"/>
</dbReference>
<comment type="similarity">
    <text evidence="3 8">Belongs to the acetolactate synthase small subunit family.</text>
</comment>
<protein>
    <recommendedName>
        <fullName evidence="8">Acetolactate synthase small subunit</fullName>
        <shortName evidence="8">AHAS</shortName>
        <shortName evidence="8">ALS</shortName>
        <ecNumber evidence="8">2.2.1.6</ecNumber>
    </recommendedName>
    <alternativeName>
        <fullName evidence="8">Acetohydroxy-acid synthase small subunit</fullName>
    </alternativeName>
</protein>
<dbReference type="UniPathway" id="UPA00047">
    <property type="reaction ID" value="UER00055"/>
</dbReference>
<evidence type="ECO:0000256" key="8">
    <source>
        <dbReference type="RuleBase" id="RU368092"/>
    </source>
</evidence>
<evidence type="ECO:0000256" key="6">
    <source>
        <dbReference type="ARBA" id="ARBA00023304"/>
    </source>
</evidence>
<dbReference type="FunFam" id="3.30.70.260:FF:000001">
    <property type="entry name" value="Acetolactate synthase, small subunit"/>
    <property type="match status" value="1"/>
</dbReference>
<dbReference type="PANTHER" id="PTHR30239">
    <property type="entry name" value="ACETOLACTATE SYNTHASE SMALL SUBUNIT"/>
    <property type="match status" value="1"/>
</dbReference>
<dbReference type="GO" id="GO:0005829">
    <property type="term" value="C:cytosol"/>
    <property type="evidence" value="ECO:0007669"/>
    <property type="project" value="TreeGrafter"/>
</dbReference>
<dbReference type="GO" id="GO:1990610">
    <property type="term" value="F:acetolactate synthase regulator activity"/>
    <property type="evidence" value="ECO:0007669"/>
    <property type="project" value="UniProtKB-UniRule"/>
</dbReference>
<accession>A0A100XHN6</accession>
<dbReference type="CDD" id="cd04878">
    <property type="entry name" value="ACT_AHAS"/>
    <property type="match status" value="1"/>
</dbReference>
<feature type="domain" description="ACT" evidence="9">
    <location>
        <begin position="11"/>
        <end position="86"/>
    </location>
</feature>
<dbReference type="NCBIfam" id="NF008864">
    <property type="entry name" value="PRK11895.1"/>
    <property type="match status" value="1"/>
</dbReference>